<evidence type="ECO:0000313" key="3">
    <source>
        <dbReference type="EMBL" id="GMN55257.1"/>
    </source>
</evidence>
<accession>A0AA88DGU4</accession>
<gene>
    <name evidence="3" type="ORF">TIFTF001_024369</name>
</gene>
<feature type="region of interest" description="Disordered" evidence="1">
    <location>
        <begin position="1"/>
        <end position="41"/>
    </location>
</feature>
<dbReference type="Pfam" id="PF12515">
    <property type="entry name" value="CaATP_NAI"/>
    <property type="match status" value="1"/>
</dbReference>
<proteinExistence type="predicted"/>
<dbReference type="GO" id="GO:0005516">
    <property type="term" value="F:calmodulin binding"/>
    <property type="evidence" value="ECO:0007669"/>
    <property type="project" value="InterPro"/>
</dbReference>
<sequence>MSFKGSPCRRQTNDLEAGASSRSGDFDDDDDDVSSPFDIPNTKNASIERLRRWRVSLSLPA</sequence>
<comment type="caution">
    <text evidence="3">The sequence shown here is derived from an EMBL/GenBank/DDBJ whole genome shotgun (WGS) entry which is preliminary data.</text>
</comment>
<reference evidence="3" key="1">
    <citation type="submission" date="2023-07" db="EMBL/GenBank/DDBJ databases">
        <title>draft genome sequence of fig (Ficus carica).</title>
        <authorList>
            <person name="Takahashi T."/>
            <person name="Nishimura K."/>
        </authorList>
    </citation>
    <scope>NUCLEOTIDE SEQUENCE</scope>
</reference>
<evidence type="ECO:0000256" key="1">
    <source>
        <dbReference type="SAM" id="MobiDB-lite"/>
    </source>
</evidence>
<dbReference type="Gramene" id="FCD_00024419-RA">
    <property type="protein sequence ID" value="FCD_00024419-RA:cds"/>
    <property type="gene ID" value="FCD_00024419"/>
</dbReference>
<evidence type="ECO:0000313" key="4">
    <source>
        <dbReference type="Proteomes" id="UP001187192"/>
    </source>
</evidence>
<name>A0AA88DGU4_FICCA</name>
<organism evidence="3 4">
    <name type="scientific">Ficus carica</name>
    <name type="common">Common fig</name>
    <dbReference type="NCBI Taxonomy" id="3494"/>
    <lineage>
        <taxon>Eukaryota</taxon>
        <taxon>Viridiplantae</taxon>
        <taxon>Streptophyta</taxon>
        <taxon>Embryophyta</taxon>
        <taxon>Tracheophyta</taxon>
        <taxon>Spermatophyta</taxon>
        <taxon>Magnoliopsida</taxon>
        <taxon>eudicotyledons</taxon>
        <taxon>Gunneridae</taxon>
        <taxon>Pentapetalae</taxon>
        <taxon>rosids</taxon>
        <taxon>fabids</taxon>
        <taxon>Rosales</taxon>
        <taxon>Moraceae</taxon>
        <taxon>Ficeae</taxon>
        <taxon>Ficus</taxon>
    </lineage>
</organism>
<evidence type="ECO:0000259" key="2">
    <source>
        <dbReference type="Pfam" id="PF12515"/>
    </source>
</evidence>
<dbReference type="Proteomes" id="UP001187192">
    <property type="component" value="Unassembled WGS sequence"/>
</dbReference>
<dbReference type="EMBL" id="BTGU01000056">
    <property type="protein sequence ID" value="GMN55257.1"/>
    <property type="molecule type" value="Genomic_DNA"/>
</dbReference>
<keyword evidence="4" id="KW-1185">Reference proteome</keyword>
<dbReference type="AlphaFoldDB" id="A0AA88DGU4"/>
<dbReference type="InterPro" id="IPR024750">
    <property type="entry name" value="Ca_ATPase_N_dom"/>
</dbReference>
<protein>
    <recommendedName>
        <fullName evidence="2">Calcium-transporting P-type ATPase N-terminal autoinhibitory domain-containing protein</fullName>
    </recommendedName>
</protein>
<feature type="domain" description="Calcium-transporting P-type ATPase N-terminal autoinhibitory" evidence="2">
    <location>
        <begin position="35"/>
        <end position="58"/>
    </location>
</feature>